<name>R4HCG2_9ACTN</name>
<dbReference type="EMBL" id="HM102370">
    <property type="protein sequence ID" value="AEC12508.1"/>
    <property type="molecule type" value="Genomic_DNA"/>
</dbReference>
<geneLocation type="plasmid" evidence="2">
    <name>pNPL1</name>
</geneLocation>
<proteinExistence type="predicted"/>
<keyword evidence="2" id="KW-0614">Plasmid</keyword>
<feature type="region of interest" description="Disordered" evidence="1">
    <location>
        <begin position="44"/>
        <end position="64"/>
    </location>
</feature>
<protein>
    <submittedName>
        <fullName evidence="2">PNPL.15</fullName>
    </submittedName>
</protein>
<accession>R4HCG2</accession>
<evidence type="ECO:0000313" key="2">
    <source>
        <dbReference type="EMBL" id="AEC12508.1"/>
    </source>
</evidence>
<reference evidence="2" key="1">
    <citation type="submission" date="2010-04" db="EMBL/GenBank/DDBJ databases">
        <title>Complete nucleotide sequence of Nocardiopsis linear plasmid pNPL1.</title>
        <authorList>
            <person name="Tian X.-L."/>
            <person name="Zhong L."/>
            <person name="Cheng Q.-X."/>
            <person name="Chen Z.-H."/>
            <person name="Zhou M."/>
            <person name="Wang T."/>
            <person name="Fan Y."/>
            <person name="Yang Y."/>
            <person name="Guo P."/>
            <person name="Xia H.-Y."/>
            <person name="Qin Z.-J."/>
        </authorList>
    </citation>
    <scope>NUCLEOTIDE SEQUENCE</scope>
    <source>
        <strain evidence="2">25L-1-1c</strain>
        <plasmid evidence="2">pNPL1</plasmid>
    </source>
</reference>
<evidence type="ECO:0000256" key="1">
    <source>
        <dbReference type="SAM" id="MobiDB-lite"/>
    </source>
</evidence>
<organism evidence="2">
    <name type="scientific">Nocardiopsis sp. 25L-1-1c</name>
    <dbReference type="NCBI Taxonomy" id="1009683"/>
    <lineage>
        <taxon>Bacteria</taxon>
        <taxon>Bacillati</taxon>
        <taxon>Actinomycetota</taxon>
        <taxon>Actinomycetes</taxon>
        <taxon>Streptosporangiales</taxon>
        <taxon>Nocardiopsidaceae</taxon>
        <taxon>Nocardiopsis</taxon>
    </lineage>
</organism>
<dbReference type="AlphaFoldDB" id="R4HCG2"/>
<feature type="compositionally biased region" description="Polar residues" evidence="1">
    <location>
        <begin position="52"/>
        <end position="62"/>
    </location>
</feature>
<sequence length="152" mass="15768">MGHHRRCHTAGHVPERDTARRGRRNPMFATLRARLAAWIAPTTTATPAPATDQSTANTTGNISGHARVVQARDIDTLHTGDTHTHTGPSTHHHGATNTMTGDMTGGTVVMAHEVNGPAVISGNTGDISWGNVTNHGNAGIQAGHVSGGTIIA</sequence>
<feature type="region of interest" description="Disordered" evidence="1">
    <location>
        <begin position="1"/>
        <end position="23"/>
    </location>
</feature>